<feature type="disulfide bond" evidence="2">
    <location>
        <begin position="169"/>
        <end position="181"/>
    </location>
</feature>
<dbReference type="Gene3D" id="2.60.120.290">
    <property type="entry name" value="Spermadhesin, CUB domain"/>
    <property type="match status" value="1"/>
</dbReference>
<evidence type="ECO:0000256" key="1">
    <source>
        <dbReference type="ARBA" id="ARBA00023157"/>
    </source>
</evidence>
<dbReference type="PANTHER" id="PTHR24652">
    <property type="entry name" value="LOW-DENSITY LIPOPROTEIN RECEPTOR CLASS A DOMAIN-CONTAINING PROTEIN 2"/>
    <property type="match status" value="1"/>
</dbReference>
<dbReference type="PROSITE" id="PS50068">
    <property type="entry name" value="LDLRA_2"/>
    <property type="match status" value="1"/>
</dbReference>
<keyword evidence="3" id="KW-0472">Membrane</keyword>
<feature type="domain" description="CUB" evidence="5">
    <location>
        <begin position="38"/>
        <end position="164"/>
    </location>
</feature>
<feature type="signal peptide" evidence="4">
    <location>
        <begin position="1"/>
        <end position="28"/>
    </location>
</feature>
<keyword evidence="1 2" id="KW-1015">Disulfide bond</keyword>
<dbReference type="AlphaFoldDB" id="A0A8W8JTW4"/>
<dbReference type="InterPro" id="IPR036055">
    <property type="entry name" value="LDL_receptor-like_sf"/>
</dbReference>
<dbReference type="SUPFAM" id="SSF57424">
    <property type="entry name" value="LDL receptor-like module"/>
    <property type="match status" value="1"/>
</dbReference>
<dbReference type="InterPro" id="IPR035914">
    <property type="entry name" value="Sperma_CUB_dom_sf"/>
</dbReference>
<sequence>MVAVSKKGLCTLDALLVLFMISFISVNAIPEYYMEERCINNNIINLATETHEAVRLRLTRNPAYTRNINCVMVIQPPPGKKLIVRFNELDIQQLQTGQCLDALVAIDGQDQASARLLQGTPQQICGQSRPAQAYVTQQGPLLLRFASGQTNVARKGFDLLITAYKDGPCASNEYTCNNQRCINENLRCSGLDHCGDGTRPCLLTAEAMAGIAVGGALLLIIIIAVIVFCVCRHKRKTNFSEKAHAHDNRRNGYEPTVVQGESIKINGNNVRGVVY</sequence>
<dbReference type="Pfam" id="PF00057">
    <property type="entry name" value="Ldl_recept_a"/>
    <property type="match status" value="1"/>
</dbReference>
<dbReference type="Proteomes" id="UP000005408">
    <property type="component" value="Unassembled WGS sequence"/>
</dbReference>
<keyword evidence="7" id="KW-1185">Reference proteome</keyword>
<keyword evidence="3" id="KW-0812">Transmembrane</keyword>
<feature type="chain" id="PRO_5036446378" description="CUB domain-containing protein" evidence="4">
    <location>
        <begin position="29"/>
        <end position="275"/>
    </location>
</feature>
<dbReference type="InterPro" id="IPR002172">
    <property type="entry name" value="LDrepeatLR_classA_rpt"/>
</dbReference>
<evidence type="ECO:0000256" key="3">
    <source>
        <dbReference type="SAM" id="Phobius"/>
    </source>
</evidence>
<evidence type="ECO:0000256" key="4">
    <source>
        <dbReference type="SAM" id="SignalP"/>
    </source>
</evidence>
<dbReference type="CDD" id="cd00041">
    <property type="entry name" value="CUB"/>
    <property type="match status" value="1"/>
</dbReference>
<dbReference type="CDD" id="cd00112">
    <property type="entry name" value="LDLa"/>
    <property type="match status" value="1"/>
</dbReference>
<dbReference type="OMA" id="NSRCIWK"/>
<evidence type="ECO:0000259" key="5">
    <source>
        <dbReference type="PROSITE" id="PS01180"/>
    </source>
</evidence>
<reference evidence="6" key="1">
    <citation type="submission" date="2022-08" db="UniProtKB">
        <authorList>
            <consortium name="EnsemblMetazoa"/>
        </authorList>
    </citation>
    <scope>IDENTIFICATION</scope>
    <source>
        <strain evidence="6">05x7-T-G4-1.051#20</strain>
    </source>
</reference>
<organism evidence="6 7">
    <name type="scientific">Magallana gigas</name>
    <name type="common">Pacific oyster</name>
    <name type="synonym">Crassostrea gigas</name>
    <dbReference type="NCBI Taxonomy" id="29159"/>
    <lineage>
        <taxon>Eukaryota</taxon>
        <taxon>Metazoa</taxon>
        <taxon>Spiralia</taxon>
        <taxon>Lophotrochozoa</taxon>
        <taxon>Mollusca</taxon>
        <taxon>Bivalvia</taxon>
        <taxon>Autobranchia</taxon>
        <taxon>Pteriomorphia</taxon>
        <taxon>Ostreida</taxon>
        <taxon>Ostreoidea</taxon>
        <taxon>Ostreidae</taxon>
        <taxon>Magallana</taxon>
    </lineage>
</organism>
<dbReference type="PANTHER" id="PTHR24652:SF69">
    <property type="entry name" value="CUB DOMAIN-CONTAINING PROTEIN"/>
    <property type="match status" value="1"/>
</dbReference>
<dbReference type="PROSITE" id="PS01180">
    <property type="entry name" value="CUB"/>
    <property type="match status" value="1"/>
</dbReference>
<protein>
    <recommendedName>
        <fullName evidence="5">CUB domain-containing protein</fullName>
    </recommendedName>
</protein>
<dbReference type="Pfam" id="PF00431">
    <property type="entry name" value="CUB"/>
    <property type="match status" value="1"/>
</dbReference>
<dbReference type="Gene3D" id="4.10.400.10">
    <property type="entry name" value="Low-density Lipoprotein Receptor"/>
    <property type="match status" value="1"/>
</dbReference>
<dbReference type="InterPro" id="IPR042333">
    <property type="entry name" value="LRAD2/Mig-13-like"/>
</dbReference>
<proteinExistence type="predicted"/>
<keyword evidence="3" id="KW-1133">Transmembrane helix</keyword>
<evidence type="ECO:0000256" key="2">
    <source>
        <dbReference type="PROSITE-ProRule" id="PRU00124"/>
    </source>
</evidence>
<evidence type="ECO:0000313" key="7">
    <source>
        <dbReference type="Proteomes" id="UP000005408"/>
    </source>
</evidence>
<dbReference type="KEGG" id="crg:105319984"/>
<feature type="transmembrane region" description="Helical" evidence="3">
    <location>
        <begin position="207"/>
        <end position="231"/>
    </location>
</feature>
<dbReference type="GeneID" id="105319984"/>
<feature type="disulfide bond" evidence="2">
    <location>
        <begin position="176"/>
        <end position="194"/>
    </location>
</feature>
<dbReference type="EnsemblMetazoa" id="G21038.1">
    <property type="protein sequence ID" value="G21038.1:cds"/>
    <property type="gene ID" value="G21038"/>
</dbReference>
<dbReference type="OrthoDB" id="6119891at2759"/>
<keyword evidence="4" id="KW-0732">Signal</keyword>
<dbReference type="RefSeq" id="XP_011416033.2">
    <property type="nucleotide sequence ID" value="XM_011417731.4"/>
</dbReference>
<accession>A0A8W8JTW4</accession>
<name>A0A8W8JTW4_MAGGI</name>
<dbReference type="SUPFAM" id="SSF49854">
    <property type="entry name" value="Spermadhesin, CUB domain"/>
    <property type="match status" value="1"/>
</dbReference>
<evidence type="ECO:0000313" key="6">
    <source>
        <dbReference type="EnsemblMetazoa" id="G21038.1:cds"/>
    </source>
</evidence>
<comment type="caution">
    <text evidence="2">Lacks conserved residue(s) required for the propagation of feature annotation.</text>
</comment>
<dbReference type="InterPro" id="IPR000859">
    <property type="entry name" value="CUB_dom"/>
</dbReference>